<reference evidence="3 4" key="1">
    <citation type="journal article" date="2014" name="Genome Announc.">
        <title>Draft Genome Sequences of Three Alkaliphilic Bacillus Strains, Bacillus wakoensis JCM 9140T, Bacillus akibai JCM 9157T, and Bacillus hemicellulosilyticus JCM 9152T.</title>
        <authorList>
            <person name="Yuki M."/>
            <person name="Oshima K."/>
            <person name="Suda W."/>
            <person name="Oshida Y."/>
            <person name="Kitamura K."/>
            <person name="Iida T."/>
            <person name="Hattori M."/>
            <person name="Ohkuma M."/>
        </authorList>
    </citation>
    <scope>NUCLEOTIDE SEQUENCE [LARGE SCALE GENOMIC DNA]</scope>
    <source>
        <strain evidence="3 4">JCM 9157</strain>
    </source>
</reference>
<organism evidence="3 4">
    <name type="scientific">Halalkalibacter akibai (strain ATCC 43226 / DSM 21942 / CIP 109018 / JCM 9157 / 1139)</name>
    <name type="common">Bacillus akibai</name>
    <dbReference type="NCBI Taxonomy" id="1236973"/>
    <lineage>
        <taxon>Bacteria</taxon>
        <taxon>Bacillati</taxon>
        <taxon>Bacillota</taxon>
        <taxon>Bacilli</taxon>
        <taxon>Bacillales</taxon>
        <taxon>Bacillaceae</taxon>
        <taxon>Halalkalibacter</taxon>
    </lineage>
</organism>
<dbReference type="OrthoDB" id="1975037at2"/>
<dbReference type="AlphaFoldDB" id="W4QRQ8"/>
<comment type="caution">
    <text evidence="3">The sequence shown here is derived from an EMBL/GenBank/DDBJ whole genome shotgun (WGS) entry which is preliminary data.</text>
</comment>
<accession>W4QRQ8</accession>
<evidence type="ECO:0000313" key="4">
    <source>
        <dbReference type="Proteomes" id="UP000018896"/>
    </source>
</evidence>
<feature type="coiled-coil region" evidence="1">
    <location>
        <begin position="351"/>
        <end position="378"/>
    </location>
</feature>
<gene>
    <name evidence="3" type="ORF">JCM9157_1860</name>
</gene>
<dbReference type="Gene3D" id="3.30.450.20">
    <property type="entry name" value="PAS domain"/>
    <property type="match status" value="1"/>
</dbReference>
<name>W4QRQ8_HALA3</name>
<keyword evidence="2" id="KW-1133">Transmembrane helix</keyword>
<keyword evidence="4" id="KW-1185">Reference proteome</keyword>
<keyword evidence="2" id="KW-0472">Membrane</keyword>
<feature type="transmembrane region" description="Helical" evidence="2">
    <location>
        <begin position="292"/>
        <end position="313"/>
    </location>
</feature>
<feature type="transmembrane region" description="Helical" evidence="2">
    <location>
        <begin position="6"/>
        <end position="31"/>
    </location>
</feature>
<keyword evidence="2" id="KW-0812">Transmembrane</keyword>
<dbReference type="Proteomes" id="UP000018896">
    <property type="component" value="Unassembled WGS sequence"/>
</dbReference>
<evidence type="ECO:0000313" key="3">
    <source>
        <dbReference type="EMBL" id="GAE34781.1"/>
    </source>
</evidence>
<dbReference type="STRING" id="1236973.JCM9157_1860"/>
<proteinExistence type="predicted"/>
<keyword evidence="1" id="KW-0175">Coiled coil</keyword>
<protein>
    <submittedName>
        <fullName evidence="3">Transcriptional regulator</fullName>
    </submittedName>
</protein>
<evidence type="ECO:0000256" key="2">
    <source>
        <dbReference type="SAM" id="Phobius"/>
    </source>
</evidence>
<evidence type="ECO:0000256" key="1">
    <source>
        <dbReference type="SAM" id="Coils"/>
    </source>
</evidence>
<dbReference type="RefSeq" id="WP_052013028.1">
    <property type="nucleotide sequence ID" value="NZ_BAUV01000011.1"/>
</dbReference>
<sequence length="435" mass="50447">MKNPSLLTKLIIFASIASIIPVIIVGVFAYVQSSKHIQEKVNHEKVQIIRQIQSNIEQVLITIHHSTSNTIESPLMDAVIRRPLVGEDFSIYRELRQELSNLRSYDTKVEEVILLNFQEDWIVNNSGLSRLNEHPDREAFLSYLDLEFNTTWLLLENEAFSEPISTRSCPQTISLVKKLPPRLSQKYGLAFTNIPACSLAEMINVDKLSDEVMITDENYKIIVHRDPDLIGKYLADTKYIDSIDAFTDQAGQFNIESKDYPYTVTYQKSEFNNWNYISFNSIDMLTQESKKIGWFTFFMITFIVITCILYIWIISRKLYSPVNKLVGYIESHWPDETREKKSEMEIIESHINDLFSSKSNLESELREHNQQVKSLFLTRLFTGNYNSTEIAKNVTSFDLKSLIDSWQVMTVCTLQIDNLEKNELETATLRKCLLL</sequence>
<dbReference type="EMBL" id="BAUV01000011">
    <property type="protein sequence ID" value="GAE34781.1"/>
    <property type="molecule type" value="Genomic_DNA"/>
</dbReference>
<dbReference type="eggNOG" id="COG2207">
    <property type="taxonomic scope" value="Bacteria"/>
</dbReference>